<proteinExistence type="predicted"/>
<comment type="caution">
    <text evidence="1">The sequence shown here is derived from an EMBL/GenBank/DDBJ whole genome shotgun (WGS) entry which is preliminary data.</text>
</comment>
<evidence type="ECO:0000313" key="2">
    <source>
        <dbReference type="Proteomes" id="UP001521785"/>
    </source>
</evidence>
<gene>
    <name evidence="1" type="ORF">SLS60_009779</name>
</gene>
<accession>A0ABR3QTI4</accession>
<sequence>MHRLHCKLITPHPRRLLYLTQPQHPFLMHMVLSLTLLHDAHLCTTPSSNLTLSLQKAALTHWNTATTLFNALLSRPIAPSHRDAIWATGALLGTASMAYIESSDPHSAWPLKRPDPNDLNWLKLSEGKRAVWQIADPSRPESIFHALGKSMNHLQQPEWVLHPDLASVPERLARLFDIKAGDSVESNIYYLPLLCVQRTQALTLTQELVLPFIRFLLYMTPAFRGLLEVKDPRAMLLLLWWFRRVEGGNADLWWMTRRAKIEGRAIEIWLERWYGGEEGLLRMFERVRGGAAGGEVDFGHGGGGEDPASVLRECPGWAKERPVFVQ</sequence>
<dbReference type="PANTHER" id="PTHR47784">
    <property type="entry name" value="STEROL UPTAKE CONTROL PROTEIN 2"/>
    <property type="match status" value="1"/>
</dbReference>
<keyword evidence="2" id="KW-1185">Reference proteome</keyword>
<dbReference type="InterPro" id="IPR053157">
    <property type="entry name" value="Sterol_Uptake_Regulator"/>
</dbReference>
<protein>
    <submittedName>
        <fullName evidence="1">Uncharacterized protein</fullName>
    </submittedName>
</protein>
<organism evidence="1 2">
    <name type="scientific">Paraconiothyrium brasiliense</name>
    <dbReference type="NCBI Taxonomy" id="300254"/>
    <lineage>
        <taxon>Eukaryota</taxon>
        <taxon>Fungi</taxon>
        <taxon>Dikarya</taxon>
        <taxon>Ascomycota</taxon>
        <taxon>Pezizomycotina</taxon>
        <taxon>Dothideomycetes</taxon>
        <taxon>Pleosporomycetidae</taxon>
        <taxon>Pleosporales</taxon>
        <taxon>Massarineae</taxon>
        <taxon>Didymosphaeriaceae</taxon>
        <taxon>Paraconiothyrium</taxon>
    </lineage>
</organism>
<reference evidence="1 2" key="1">
    <citation type="submission" date="2024-02" db="EMBL/GenBank/DDBJ databases">
        <title>De novo assembly and annotation of 12 fungi associated with fruit tree decline syndrome in Ontario, Canada.</title>
        <authorList>
            <person name="Sulman M."/>
            <person name="Ellouze W."/>
            <person name="Ilyukhin E."/>
        </authorList>
    </citation>
    <scope>NUCLEOTIDE SEQUENCE [LARGE SCALE GENOMIC DNA]</scope>
    <source>
        <strain evidence="1 2">M42-189</strain>
    </source>
</reference>
<dbReference type="EMBL" id="JAKJXO020000016">
    <property type="protein sequence ID" value="KAL1595092.1"/>
    <property type="molecule type" value="Genomic_DNA"/>
</dbReference>
<dbReference type="Proteomes" id="UP001521785">
    <property type="component" value="Unassembled WGS sequence"/>
</dbReference>
<evidence type="ECO:0000313" key="1">
    <source>
        <dbReference type="EMBL" id="KAL1595092.1"/>
    </source>
</evidence>
<name>A0ABR3QTI4_9PLEO</name>
<dbReference type="PANTHER" id="PTHR47784:SF9">
    <property type="entry name" value="ZN(II)2CYS6 TRANSCRIPTION FACTOR (EUROFUNG)"/>
    <property type="match status" value="1"/>
</dbReference>